<evidence type="ECO:0000313" key="5">
    <source>
        <dbReference type="Proteomes" id="UP001203136"/>
    </source>
</evidence>
<dbReference type="PROSITE" id="PS50977">
    <property type="entry name" value="HTH_TETR_2"/>
    <property type="match status" value="1"/>
</dbReference>
<reference evidence="4" key="1">
    <citation type="journal article" date="2022" name="Cell Host Microbe">
        <title>Colonization of the live biotherapeutic product VE303 and modulation of the microbiota and metabolites in healthy volunteers.</title>
        <authorList>
            <person name="Dsouza M."/>
            <person name="Menon R."/>
            <person name="Crossette E."/>
            <person name="Bhattarai S.K."/>
            <person name="Schneider J."/>
            <person name="Kim Y.G."/>
            <person name="Reddy S."/>
            <person name="Caballero S."/>
            <person name="Felix C."/>
            <person name="Cornacchione L."/>
            <person name="Hendrickson J."/>
            <person name="Watson A.R."/>
            <person name="Minot S.S."/>
            <person name="Greenfield N."/>
            <person name="Schopf L."/>
            <person name="Szabady R."/>
            <person name="Patarroyo J."/>
            <person name="Smith W."/>
            <person name="Harrison P."/>
            <person name="Kuijper E.J."/>
            <person name="Kelly C.P."/>
            <person name="Olle B."/>
            <person name="Bobilev D."/>
            <person name="Silber J.L."/>
            <person name="Bucci V."/>
            <person name="Roberts B."/>
            <person name="Faith J."/>
            <person name="Norman J.M."/>
        </authorList>
    </citation>
    <scope>NUCLEOTIDE SEQUENCE</scope>
    <source>
        <strain evidence="4">VE303-04</strain>
    </source>
</reference>
<dbReference type="Pfam" id="PF00440">
    <property type="entry name" value="TetR_N"/>
    <property type="match status" value="1"/>
</dbReference>
<evidence type="ECO:0000313" key="4">
    <source>
        <dbReference type="EMBL" id="MCK0085155.1"/>
    </source>
</evidence>
<dbReference type="AlphaFoldDB" id="A0AAW5F0N9"/>
<keyword evidence="1 2" id="KW-0238">DNA-binding</keyword>
<dbReference type="RefSeq" id="WP_024739705.1">
    <property type="nucleotide sequence ID" value="NZ_CABHNX010000135.1"/>
</dbReference>
<dbReference type="Proteomes" id="UP001203136">
    <property type="component" value="Unassembled WGS sequence"/>
</dbReference>
<feature type="DNA-binding region" description="H-T-H motif" evidence="2">
    <location>
        <begin position="30"/>
        <end position="49"/>
    </location>
</feature>
<dbReference type="InterPro" id="IPR001647">
    <property type="entry name" value="HTH_TetR"/>
</dbReference>
<dbReference type="GO" id="GO:0003677">
    <property type="term" value="F:DNA binding"/>
    <property type="evidence" value="ECO:0007669"/>
    <property type="project" value="UniProtKB-UniRule"/>
</dbReference>
<gene>
    <name evidence="4" type="ORF">K5I21_04545</name>
</gene>
<accession>A0AAW5F0N9</accession>
<dbReference type="SUPFAM" id="SSF46689">
    <property type="entry name" value="Homeodomain-like"/>
    <property type="match status" value="1"/>
</dbReference>
<proteinExistence type="predicted"/>
<evidence type="ECO:0000256" key="1">
    <source>
        <dbReference type="ARBA" id="ARBA00023125"/>
    </source>
</evidence>
<evidence type="ECO:0000259" key="3">
    <source>
        <dbReference type="PROSITE" id="PS50977"/>
    </source>
</evidence>
<dbReference type="InterPro" id="IPR009057">
    <property type="entry name" value="Homeodomain-like_sf"/>
</dbReference>
<dbReference type="Gene3D" id="1.10.357.10">
    <property type="entry name" value="Tetracycline Repressor, domain 2"/>
    <property type="match status" value="1"/>
</dbReference>
<name>A0AAW5F0N9_CLOSY</name>
<evidence type="ECO:0000256" key="2">
    <source>
        <dbReference type="PROSITE-ProRule" id="PRU00335"/>
    </source>
</evidence>
<sequence>MENQQSSSTASAILEAGKKEFLTFGYEKASLRRIAAEASVTTGAIYGCFSGKEAIFEALTGEVSQTLVDMYTNVHREFAVLSPEKQVEELSGITSHHVLSMINYIYDHFDEFKLLLCCGAPGSAEAFIARLAGVEEQSCFDFVEAVKSLGYQVEELDDTLVHILCRSFFQQLQEFISHDLPRERALSCALLLGRFQHAGWAGILNL</sequence>
<organism evidence="4 5">
    <name type="scientific">Clostridium symbiosum</name>
    <name type="common">Bacteroides symbiosus</name>
    <dbReference type="NCBI Taxonomy" id="1512"/>
    <lineage>
        <taxon>Bacteria</taxon>
        <taxon>Bacillati</taxon>
        <taxon>Bacillota</taxon>
        <taxon>Clostridia</taxon>
        <taxon>Lachnospirales</taxon>
        <taxon>Lachnospiraceae</taxon>
        <taxon>Otoolea</taxon>
    </lineage>
</organism>
<dbReference type="EMBL" id="JAINVB010000001">
    <property type="protein sequence ID" value="MCK0085155.1"/>
    <property type="molecule type" value="Genomic_DNA"/>
</dbReference>
<feature type="domain" description="HTH tetR-type" evidence="3">
    <location>
        <begin position="7"/>
        <end position="67"/>
    </location>
</feature>
<comment type="caution">
    <text evidence="4">The sequence shown here is derived from an EMBL/GenBank/DDBJ whole genome shotgun (WGS) entry which is preliminary data.</text>
</comment>
<dbReference type="PRINTS" id="PR00455">
    <property type="entry name" value="HTHTETR"/>
</dbReference>
<protein>
    <submittedName>
        <fullName evidence="4">TetR/AcrR family transcriptional regulator</fullName>
    </submittedName>
</protein>